<proteinExistence type="predicted"/>
<evidence type="ECO:0000313" key="11">
    <source>
        <dbReference type="EMBL" id="PCR99322.1"/>
    </source>
</evidence>
<dbReference type="GO" id="GO:0005886">
    <property type="term" value="C:plasma membrane"/>
    <property type="evidence" value="ECO:0007669"/>
    <property type="project" value="UniProtKB-SubCell"/>
</dbReference>
<keyword evidence="5 9" id="KW-0812">Transmembrane</keyword>
<dbReference type="AlphaFoldDB" id="A0A2A5RJL5"/>
<evidence type="ECO:0000256" key="6">
    <source>
        <dbReference type="ARBA" id="ARBA00022989"/>
    </source>
</evidence>
<evidence type="ECO:0000256" key="1">
    <source>
        <dbReference type="ARBA" id="ARBA00004651"/>
    </source>
</evidence>
<feature type="transmembrane region" description="Helical" evidence="9">
    <location>
        <begin position="180"/>
        <end position="198"/>
    </location>
</feature>
<dbReference type="GO" id="GO:0008982">
    <property type="term" value="F:protein-N(PI)-phosphohistidine-sugar phosphotransferase activity"/>
    <property type="evidence" value="ECO:0007669"/>
    <property type="project" value="UniProtKB-UniRule"/>
</dbReference>
<dbReference type="InterPro" id="IPR051088">
    <property type="entry name" value="PTS_Sugar-EIIC/EIIB"/>
</dbReference>
<evidence type="ECO:0000259" key="10">
    <source>
        <dbReference type="PROSITE" id="PS51105"/>
    </source>
</evidence>
<sequence length="476" mass="51347">MEVLFMNHFINDKVLPPVMKFVNTKAVTALKNGMLYAMPFIIVGSIFLILSNLPIPSVANWLSVNGWSAVFSQAFNMSFGILAIWAAIGIGYSYVKETEFGDVALQAGLTSLSAFFIVQSLSVANPITAALSTGKEASGIGNLTGNQATAAFEKLPDAMQVFLNNPVSGVLNLSWQGGQGMIAAIVIGILTGWAYTSMMRAGWKIKLPEQVPANVANQFTSMIPSGVIIIVATVIYALFNKLGHTDLVTFIYHWLSVPLQGLGDSFGGIIVIALLVPFFWFFGVHGGIIMGAITSAFLIPNTAANATLYQAHKLTLANGAHIVTNEFYNNFINLSGSGITFGLIVFTLFFAKSQQMKSIGKVEMVPGVFNINEPFLFGLPMVMNPVLALPFFLVPVVVSATVYGAIYFGIVPPMNGVAAPWTTPPIISGFLIGGWQYAVLQIVALTESILIYLPFARKYDKMLLEQEAENEEEIVA</sequence>
<keyword evidence="4 8" id="KW-0762">Sugar transport</keyword>
<comment type="caution">
    <text evidence="11">The sequence shown here is derived from an EMBL/GenBank/DDBJ whole genome shotgun (WGS) entry which is preliminary data.</text>
</comment>
<dbReference type="PANTHER" id="PTHR33989:SF4">
    <property type="entry name" value="PTS SYSTEM N,N'-DIACETYLCHITOBIOSE-SPECIFIC EIIC COMPONENT"/>
    <property type="match status" value="1"/>
</dbReference>
<dbReference type="STRING" id="1291764.GCA_001311235_01404"/>
<dbReference type="PANTHER" id="PTHR33989">
    <property type="match status" value="1"/>
</dbReference>
<dbReference type="GO" id="GO:1901264">
    <property type="term" value="P:carbohydrate derivative transport"/>
    <property type="evidence" value="ECO:0007669"/>
    <property type="project" value="TreeGrafter"/>
</dbReference>
<reference evidence="11 12" key="1">
    <citation type="submission" date="2014-12" db="EMBL/GenBank/DDBJ databases">
        <title>Draft genome sequences of 10 type strains of Lactococcus.</title>
        <authorList>
            <person name="Sun Z."/>
            <person name="Zhong Z."/>
            <person name="Liu W."/>
            <person name="Zhang W."/>
            <person name="Zhang H."/>
        </authorList>
    </citation>
    <scope>NUCLEOTIDE SEQUENCE [LARGE SCALE GENOMIC DNA]</scope>
    <source>
        <strain evidence="11 12">JCM 16395</strain>
    </source>
</reference>
<feature type="transmembrane region" description="Helical" evidence="9">
    <location>
        <begin position="107"/>
        <end position="127"/>
    </location>
</feature>
<feature type="transmembrane region" description="Helical" evidence="9">
    <location>
        <begin position="35"/>
        <end position="55"/>
    </location>
</feature>
<feature type="transmembrane region" description="Helical" evidence="9">
    <location>
        <begin position="386"/>
        <end position="410"/>
    </location>
</feature>
<dbReference type="Pfam" id="PF02378">
    <property type="entry name" value="PTS_EIIC"/>
    <property type="match status" value="1"/>
</dbReference>
<feature type="transmembrane region" description="Helical" evidence="9">
    <location>
        <begin position="219"/>
        <end position="239"/>
    </location>
</feature>
<keyword evidence="7 8" id="KW-0472">Membrane</keyword>
<dbReference type="InterPro" id="IPR003352">
    <property type="entry name" value="PTS_EIIC"/>
</dbReference>
<organism evidence="11 12">
    <name type="scientific">Lactococcus fujiensis JCM 16395</name>
    <dbReference type="NCBI Taxonomy" id="1291764"/>
    <lineage>
        <taxon>Bacteria</taxon>
        <taxon>Bacillati</taxon>
        <taxon>Bacillota</taxon>
        <taxon>Bacilli</taxon>
        <taxon>Lactobacillales</taxon>
        <taxon>Streptococcaceae</taxon>
        <taxon>Lactococcus</taxon>
    </lineage>
</organism>
<comment type="function">
    <text evidence="8">The phosphoenolpyruvate-dependent sugar phosphotransferase system (PTS), a major carbohydrate active -transport system, catalyzes the phosphorylation of incoming sugar substrates concomitant with their translocation across the cell membrane.</text>
</comment>
<dbReference type="NCBIfam" id="TIGR00410">
    <property type="entry name" value="lacE"/>
    <property type="match status" value="1"/>
</dbReference>
<feature type="transmembrane region" description="Helical" evidence="9">
    <location>
        <begin position="288"/>
        <end position="311"/>
    </location>
</feature>
<keyword evidence="2 8" id="KW-0813">Transport</keyword>
<keyword evidence="12" id="KW-1185">Reference proteome</keyword>
<evidence type="ECO:0000313" key="12">
    <source>
        <dbReference type="Proteomes" id="UP000218181"/>
    </source>
</evidence>
<dbReference type="PROSITE" id="PS51105">
    <property type="entry name" value="PTS_EIIC_TYPE_3"/>
    <property type="match status" value="1"/>
</dbReference>
<evidence type="ECO:0000256" key="3">
    <source>
        <dbReference type="ARBA" id="ARBA00022475"/>
    </source>
</evidence>
<keyword evidence="3 8" id="KW-1003">Cell membrane</keyword>
<dbReference type="PIRSF" id="PIRSF006351">
    <property type="entry name" value="PTS_EIIC-Cellobiose"/>
    <property type="match status" value="1"/>
</dbReference>
<evidence type="ECO:0000256" key="7">
    <source>
        <dbReference type="ARBA" id="ARBA00023136"/>
    </source>
</evidence>
<feature type="transmembrane region" description="Helical" evidence="9">
    <location>
        <begin position="75"/>
        <end position="95"/>
    </location>
</feature>
<evidence type="ECO:0000256" key="4">
    <source>
        <dbReference type="ARBA" id="ARBA00022597"/>
    </source>
</evidence>
<name>A0A2A5RJL5_9LACT</name>
<dbReference type="InterPro" id="IPR004501">
    <property type="entry name" value="PTS_EIIC_3"/>
</dbReference>
<evidence type="ECO:0000256" key="9">
    <source>
        <dbReference type="SAM" id="Phobius"/>
    </source>
</evidence>
<comment type="subcellular location">
    <subcellularLocation>
        <location evidence="1">Cell membrane</location>
        <topology evidence="1">Multi-pass membrane protein</topology>
    </subcellularLocation>
</comment>
<evidence type="ECO:0000256" key="8">
    <source>
        <dbReference type="PIRNR" id="PIRNR006351"/>
    </source>
</evidence>
<protein>
    <recommendedName>
        <fullName evidence="8">Permease IIC component</fullName>
    </recommendedName>
</protein>
<dbReference type="EMBL" id="JXJU01000009">
    <property type="protein sequence ID" value="PCR99322.1"/>
    <property type="molecule type" value="Genomic_DNA"/>
</dbReference>
<evidence type="ECO:0000256" key="2">
    <source>
        <dbReference type="ARBA" id="ARBA00022448"/>
    </source>
</evidence>
<accession>A0A2A5RJL5</accession>
<dbReference type="InterPro" id="IPR004796">
    <property type="entry name" value="PTS_IIC_cello"/>
</dbReference>
<feature type="transmembrane region" description="Helical" evidence="9">
    <location>
        <begin position="259"/>
        <end position="281"/>
    </location>
</feature>
<dbReference type="Proteomes" id="UP000218181">
    <property type="component" value="Unassembled WGS sequence"/>
</dbReference>
<dbReference type="GO" id="GO:0009401">
    <property type="term" value="P:phosphoenolpyruvate-dependent sugar phosphotransferase system"/>
    <property type="evidence" value="ECO:0007669"/>
    <property type="project" value="InterPro"/>
</dbReference>
<gene>
    <name evidence="11" type="ORF">RT41_GL001963</name>
</gene>
<evidence type="ECO:0000256" key="5">
    <source>
        <dbReference type="ARBA" id="ARBA00022692"/>
    </source>
</evidence>
<feature type="transmembrane region" description="Helical" evidence="9">
    <location>
        <begin position="430"/>
        <end position="453"/>
    </location>
</feature>
<feature type="transmembrane region" description="Helical" evidence="9">
    <location>
        <begin position="331"/>
        <end position="351"/>
    </location>
</feature>
<keyword evidence="6 9" id="KW-1133">Transmembrane helix</keyword>
<feature type="domain" description="PTS EIIC type-3" evidence="10">
    <location>
        <begin position="10"/>
        <end position="455"/>
    </location>
</feature>